<dbReference type="Proteomes" id="UP000561326">
    <property type="component" value="Unassembled WGS sequence"/>
</dbReference>
<evidence type="ECO:0000313" key="1">
    <source>
        <dbReference type="EMBL" id="NMF01073.1"/>
    </source>
</evidence>
<dbReference type="AlphaFoldDB" id="A0A848D4E3"/>
<comment type="caution">
    <text evidence="1">The sequence shown here is derived from an EMBL/GenBank/DDBJ whole genome shotgun (WGS) entry which is preliminary data.</text>
</comment>
<dbReference type="Pfam" id="PF14112">
    <property type="entry name" value="DUF4284"/>
    <property type="match status" value="1"/>
</dbReference>
<evidence type="ECO:0000313" key="2">
    <source>
        <dbReference type="Proteomes" id="UP000561326"/>
    </source>
</evidence>
<gene>
    <name evidence="1" type="ORF">HF838_22975</name>
</gene>
<proteinExistence type="predicted"/>
<dbReference type="RefSeq" id="WP_168976532.1">
    <property type="nucleotide sequence ID" value="NZ_CAMJCG010000068.1"/>
</dbReference>
<dbReference type="EMBL" id="JABAGO010000065">
    <property type="protein sequence ID" value="NMF01073.1"/>
    <property type="molecule type" value="Genomic_DNA"/>
</dbReference>
<reference evidence="1 2" key="1">
    <citation type="submission" date="2020-04" db="EMBL/GenBank/DDBJ databases">
        <authorList>
            <person name="Hitch T.C.A."/>
            <person name="Wylensek D."/>
            <person name="Clavel T."/>
        </authorList>
    </citation>
    <scope>NUCLEOTIDE SEQUENCE [LARGE SCALE GENOMIC DNA]</scope>
    <source>
        <strain evidence="1 2">WB01_D5_05</strain>
    </source>
</reference>
<accession>A0A848D4E3</accession>
<organism evidence="1 2">
    <name type="scientific">Aneurinibacillus aneurinilyticus</name>
    <name type="common">Bacillus aneurinolyticus</name>
    <dbReference type="NCBI Taxonomy" id="1391"/>
    <lineage>
        <taxon>Bacteria</taxon>
        <taxon>Bacillati</taxon>
        <taxon>Bacillota</taxon>
        <taxon>Bacilli</taxon>
        <taxon>Bacillales</taxon>
        <taxon>Paenibacillaceae</taxon>
        <taxon>Aneurinibacillus group</taxon>
        <taxon>Aneurinibacillus</taxon>
    </lineage>
</organism>
<sequence>MNMSKVHVWIGISDSDDETFEKYFELDYNTDVEMDDPEYKVCQFCVDTKTEWYDEDMIAIYKIDHLISVEEALEEIPVSKETLLEINTICVGKGIKNINAMFFYTDGDLKITDTDKLFNGLVYLGEFKTNI</sequence>
<name>A0A848D4E3_ANEAE</name>
<dbReference type="InterPro" id="IPR025560">
    <property type="entry name" value="Imm22"/>
</dbReference>
<protein>
    <submittedName>
        <fullName evidence="1">Immunity 22 family protein</fullName>
    </submittedName>
</protein>